<feature type="chain" id="PRO_5046240836" evidence="1">
    <location>
        <begin position="29"/>
        <end position="340"/>
    </location>
</feature>
<dbReference type="RefSeq" id="WP_386065649.1">
    <property type="nucleotide sequence ID" value="NZ_JBHLTQ010000019.1"/>
</dbReference>
<gene>
    <name evidence="3" type="ORF">ACFFGA_16045</name>
</gene>
<accession>A0ABV6QCS9</accession>
<feature type="domain" description="PKD" evidence="2">
    <location>
        <begin position="76"/>
        <end position="132"/>
    </location>
</feature>
<protein>
    <submittedName>
        <fullName evidence="3">PKD domain-containing protein</fullName>
    </submittedName>
</protein>
<dbReference type="PROSITE" id="PS51257">
    <property type="entry name" value="PROKAR_LIPOPROTEIN"/>
    <property type="match status" value="1"/>
</dbReference>
<proteinExistence type="predicted"/>
<dbReference type="EMBL" id="JBHLTQ010000019">
    <property type="protein sequence ID" value="MFC0606070.1"/>
    <property type="molecule type" value="Genomic_DNA"/>
</dbReference>
<evidence type="ECO:0000256" key="1">
    <source>
        <dbReference type="SAM" id="SignalP"/>
    </source>
</evidence>
<dbReference type="CDD" id="cd00146">
    <property type="entry name" value="PKD"/>
    <property type="match status" value="1"/>
</dbReference>
<name>A0ABV6QCS9_9FLAO</name>
<feature type="signal peptide" evidence="1">
    <location>
        <begin position="1"/>
        <end position="28"/>
    </location>
</feature>
<organism evidence="3 4">
    <name type="scientific">Winogradskyella pulchriflava</name>
    <dbReference type="NCBI Taxonomy" id="1110688"/>
    <lineage>
        <taxon>Bacteria</taxon>
        <taxon>Pseudomonadati</taxon>
        <taxon>Bacteroidota</taxon>
        <taxon>Flavobacteriia</taxon>
        <taxon>Flavobacteriales</taxon>
        <taxon>Flavobacteriaceae</taxon>
        <taxon>Winogradskyella</taxon>
    </lineage>
</organism>
<dbReference type="InterPro" id="IPR035986">
    <property type="entry name" value="PKD_dom_sf"/>
</dbReference>
<dbReference type="InterPro" id="IPR022409">
    <property type="entry name" value="PKD/Chitinase_dom"/>
</dbReference>
<evidence type="ECO:0000313" key="3">
    <source>
        <dbReference type="EMBL" id="MFC0606070.1"/>
    </source>
</evidence>
<dbReference type="InterPro" id="IPR013783">
    <property type="entry name" value="Ig-like_fold"/>
</dbReference>
<evidence type="ECO:0000313" key="4">
    <source>
        <dbReference type="Proteomes" id="UP001589832"/>
    </source>
</evidence>
<dbReference type="SMART" id="SM00089">
    <property type="entry name" value="PKD"/>
    <property type="match status" value="1"/>
</dbReference>
<reference evidence="3 4" key="1">
    <citation type="submission" date="2024-09" db="EMBL/GenBank/DDBJ databases">
        <authorList>
            <person name="Sun Q."/>
            <person name="Mori K."/>
        </authorList>
    </citation>
    <scope>NUCLEOTIDE SEQUENCE [LARGE SCALE GENOMIC DNA]</scope>
    <source>
        <strain evidence="3 4">NCAIM B.02481</strain>
    </source>
</reference>
<sequence length="340" mass="36587">MKNKVNIFRKTKLLFLCLLAASFIVSCVGDEIFRDDLPDSNSQVDTKLPQANFSYTVDEDDYTTIHFQDLSSESNTYLWDFGNGDTSMEQDPTYTFTAGEGVYPVTYTTGDSNGATSSITMDVIVEEPELPAVPDPSIVNDTFDVLPKSSGSDCACAGWINRDIGDQGESSTVSGVSGFLKFDNNEPDHVYQEFEVVPNADYIIDVVVGFQSSQGGSLPSSFELRVLAGTGYTSGYTPVYYTDTALMPQGNSATGLWGYNSVAQVEDPANNLLVEAVSHPGNTDYITYTYIFNSGANNSVALFMRGLGGPATGGAGGDYGYNNGDEEIRADSITITAINE</sequence>
<dbReference type="Proteomes" id="UP001589832">
    <property type="component" value="Unassembled WGS sequence"/>
</dbReference>
<dbReference type="InterPro" id="IPR000601">
    <property type="entry name" value="PKD_dom"/>
</dbReference>
<evidence type="ECO:0000259" key="2">
    <source>
        <dbReference type="PROSITE" id="PS50093"/>
    </source>
</evidence>
<dbReference type="Pfam" id="PF18911">
    <property type="entry name" value="PKD_4"/>
    <property type="match status" value="1"/>
</dbReference>
<dbReference type="SUPFAM" id="SSF49299">
    <property type="entry name" value="PKD domain"/>
    <property type="match status" value="1"/>
</dbReference>
<dbReference type="Gene3D" id="2.60.40.10">
    <property type="entry name" value="Immunoglobulins"/>
    <property type="match status" value="1"/>
</dbReference>
<comment type="caution">
    <text evidence="3">The sequence shown here is derived from an EMBL/GenBank/DDBJ whole genome shotgun (WGS) entry which is preliminary data.</text>
</comment>
<keyword evidence="4" id="KW-1185">Reference proteome</keyword>
<dbReference type="PROSITE" id="PS50093">
    <property type="entry name" value="PKD"/>
    <property type="match status" value="1"/>
</dbReference>
<keyword evidence="1" id="KW-0732">Signal</keyword>